<dbReference type="Gene3D" id="1.20.1070.10">
    <property type="entry name" value="Rhodopsin 7-helix transmembrane proteins"/>
    <property type="match status" value="1"/>
</dbReference>
<organism evidence="2 3">
    <name type="scientific">Rhynchophorus ferrugineus</name>
    <name type="common">Red palm weevil</name>
    <name type="synonym">Curculio ferrugineus</name>
    <dbReference type="NCBI Taxonomy" id="354439"/>
    <lineage>
        <taxon>Eukaryota</taxon>
        <taxon>Metazoa</taxon>
        <taxon>Ecdysozoa</taxon>
        <taxon>Arthropoda</taxon>
        <taxon>Hexapoda</taxon>
        <taxon>Insecta</taxon>
        <taxon>Pterygota</taxon>
        <taxon>Neoptera</taxon>
        <taxon>Endopterygota</taxon>
        <taxon>Coleoptera</taxon>
        <taxon>Polyphaga</taxon>
        <taxon>Cucujiformia</taxon>
        <taxon>Curculionidae</taxon>
        <taxon>Dryophthorinae</taxon>
        <taxon>Rhynchophorus</taxon>
    </lineage>
</organism>
<sequence length="150" mass="17414">MPVNLKCLVMFVGENIKLASERSNLSRVRQPDKPQAHFRAYVLIRGCMVTLFYCFMNAEVQNTLRHHFQTWKTKKSLRQNRLRSSSRSKDWSPRSRTESLRLYTQPTNYYHKRESCTSEVTTTTLVTVNGGPQGRSPFLQPPRQSYGGNV</sequence>
<accession>A0A834MKN8</accession>
<feature type="region of interest" description="Disordered" evidence="1">
    <location>
        <begin position="128"/>
        <end position="150"/>
    </location>
</feature>
<feature type="compositionally biased region" description="Basic residues" evidence="1">
    <location>
        <begin position="76"/>
        <end position="86"/>
    </location>
</feature>
<comment type="caution">
    <text evidence="2">The sequence shown here is derived from an EMBL/GenBank/DDBJ whole genome shotgun (WGS) entry which is preliminary data.</text>
</comment>
<name>A0A834MKN8_RHYFE</name>
<dbReference type="Proteomes" id="UP000625711">
    <property type="component" value="Unassembled WGS sequence"/>
</dbReference>
<evidence type="ECO:0000256" key="1">
    <source>
        <dbReference type="SAM" id="MobiDB-lite"/>
    </source>
</evidence>
<gene>
    <name evidence="2" type="ORF">GWI33_009548</name>
</gene>
<dbReference type="OrthoDB" id="6022368at2759"/>
<proteinExistence type="predicted"/>
<evidence type="ECO:0000313" key="2">
    <source>
        <dbReference type="EMBL" id="KAF7285871.1"/>
    </source>
</evidence>
<keyword evidence="3" id="KW-1185">Reference proteome</keyword>
<evidence type="ECO:0000313" key="3">
    <source>
        <dbReference type="Proteomes" id="UP000625711"/>
    </source>
</evidence>
<protein>
    <submittedName>
        <fullName evidence="2">Uncharacterized protein</fullName>
    </submittedName>
</protein>
<reference evidence="2" key="1">
    <citation type="submission" date="2020-08" db="EMBL/GenBank/DDBJ databases">
        <title>Genome sequencing and assembly of the red palm weevil Rhynchophorus ferrugineus.</title>
        <authorList>
            <person name="Dias G.B."/>
            <person name="Bergman C.M."/>
            <person name="Manee M."/>
        </authorList>
    </citation>
    <scope>NUCLEOTIDE SEQUENCE</scope>
    <source>
        <strain evidence="2">AA-2017</strain>
        <tissue evidence="2">Whole larva</tissue>
    </source>
</reference>
<dbReference type="EMBL" id="JAACXV010000042">
    <property type="protein sequence ID" value="KAF7285871.1"/>
    <property type="molecule type" value="Genomic_DNA"/>
</dbReference>
<dbReference type="AlphaFoldDB" id="A0A834MKN8"/>
<feature type="region of interest" description="Disordered" evidence="1">
    <location>
        <begin position="76"/>
        <end position="97"/>
    </location>
</feature>
<feature type="compositionally biased region" description="Basic and acidic residues" evidence="1">
    <location>
        <begin position="87"/>
        <end position="97"/>
    </location>
</feature>